<comment type="caution">
    <text evidence="1">The sequence shown here is derived from an EMBL/GenBank/DDBJ whole genome shotgun (WGS) entry which is preliminary data.</text>
</comment>
<name>A0ACB0LI33_TRIPR</name>
<dbReference type="Proteomes" id="UP001177021">
    <property type="component" value="Unassembled WGS sequence"/>
</dbReference>
<keyword evidence="2" id="KW-1185">Reference proteome</keyword>
<dbReference type="EMBL" id="CASHSV030000615">
    <property type="protein sequence ID" value="CAJ2669169.1"/>
    <property type="molecule type" value="Genomic_DNA"/>
</dbReference>
<protein>
    <submittedName>
        <fullName evidence="1">Uncharacterized protein</fullName>
    </submittedName>
</protein>
<reference evidence="1" key="1">
    <citation type="submission" date="2023-10" db="EMBL/GenBank/DDBJ databases">
        <authorList>
            <person name="Rodriguez Cubillos JULIANA M."/>
            <person name="De Vega J."/>
        </authorList>
    </citation>
    <scope>NUCLEOTIDE SEQUENCE</scope>
</reference>
<sequence>MNNILVSSWFNLHSSVPSSYVQPPESRPNTISVLSGKTIPVVDLGGHVYTETLLHILKASKEYGFFQVINHGVSKELMDDTMNIFKKFHAMPEVEKISESSKDPNGSCKLYTSREINNKNCIQYWRDTLRHFCPPSGEFMEFWPQKPTRYREVVEKYTKEMRALGHKILEMLCEGLGLDPKYCSDRLGECPSLLCHYYPPCPEPSLTLGSPKHRDPSLITFLYQEKDINALQVFKDGKWIVVEPIPYAFVVNIGFLLQIISNGRLKGAEHRVVTNSRTSRTTIAYFFRPNNENIIEPAKSLTCCGAPPIYKSITFEDFVRIFMTKGPDIEPYLLL</sequence>
<organism evidence="1 2">
    <name type="scientific">Trifolium pratense</name>
    <name type="common">Red clover</name>
    <dbReference type="NCBI Taxonomy" id="57577"/>
    <lineage>
        <taxon>Eukaryota</taxon>
        <taxon>Viridiplantae</taxon>
        <taxon>Streptophyta</taxon>
        <taxon>Embryophyta</taxon>
        <taxon>Tracheophyta</taxon>
        <taxon>Spermatophyta</taxon>
        <taxon>Magnoliopsida</taxon>
        <taxon>eudicotyledons</taxon>
        <taxon>Gunneridae</taxon>
        <taxon>Pentapetalae</taxon>
        <taxon>rosids</taxon>
        <taxon>fabids</taxon>
        <taxon>Fabales</taxon>
        <taxon>Fabaceae</taxon>
        <taxon>Papilionoideae</taxon>
        <taxon>50 kb inversion clade</taxon>
        <taxon>NPAAA clade</taxon>
        <taxon>Hologalegina</taxon>
        <taxon>IRL clade</taxon>
        <taxon>Trifolieae</taxon>
        <taxon>Trifolium</taxon>
    </lineage>
</organism>
<accession>A0ACB0LI33</accession>
<evidence type="ECO:0000313" key="2">
    <source>
        <dbReference type="Proteomes" id="UP001177021"/>
    </source>
</evidence>
<gene>
    <name evidence="1" type="ORF">MILVUS5_LOCUS33428</name>
</gene>
<evidence type="ECO:0000313" key="1">
    <source>
        <dbReference type="EMBL" id="CAJ2669169.1"/>
    </source>
</evidence>
<proteinExistence type="predicted"/>